<evidence type="ECO:0000256" key="1">
    <source>
        <dbReference type="SAM" id="Phobius"/>
    </source>
</evidence>
<keyword evidence="3" id="KW-0548">Nucleotidyltransferase</keyword>
<keyword evidence="4" id="KW-1185">Reference proteome</keyword>
<evidence type="ECO:0000259" key="2">
    <source>
        <dbReference type="Pfam" id="PF14529"/>
    </source>
</evidence>
<dbReference type="InterPro" id="IPR036691">
    <property type="entry name" value="Endo/exonu/phosph_ase_sf"/>
</dbReference>
<keyword evidence="3" id="KW-0808">Transferase</keyword>
<keyword evidence="3" id="KW-0695">RNA-directed DNA polymerase</keyword>
<feature type="domain" description="Endonuclease/exonuclease/phosphatase" evidence="2">
    <location>
        <begin position="316"/>
        <end position="438"/>
    </location>
</feature>
<feature type="transmembrane region" description="Helical" evidence="1">
    <location>
        <begin position="564"/>
        <end position="582"/>
    </location>
</feature>
<reference evidence="3" key="2">
    <citation type="submission" date="2022-01" db="EMBL/GenBank/DDBJ databases">
        <authorList>
            <person name="Yamashiro T."/>
            <person name="Shiraishi A."/>
            <person name="Satake H."/>
            <person name="Nakayama K."/>
        </authorList>
    </citation>
    <scope>NUCLEOTIDE SEQUENCE</scope>
</reference>
<gene>
    <name evidence="3" type="ORF">Tco_0800048</name>
</gene>
<dbReference type="Proteomes" id="UP001151760">
    <property type="component" value="Unassembled WGS sequence"/>
</dbReference>
<accession>A0ABQ4ZT20</accession>
<dbReference type="Pfam" id="PF14529">
    <property type="entry name" value="Exo_endo_phos_2"/>
    <property type="match status" value="1"/>
</dbReference>
<dbReference type="InterPro" id="IPR005135">
    <property type="entry name" value="Endo/exonuclease/phosphatase"/>
</dbReference>
<dbReference type="PANTHER" id="PTHR33116:SF78">
    <property type="entry name" value="OS12G0587133 PROTEIN"/>
    <property type="match status" value="1"/>
</dbReference>
<feature type="transmembrane region" description="Helical" evidence="1">
    <location>
        <begin position="535"/>
        <end position="552"/>
    </location>
</feature>
<evidence type="ECO:0000313" key="4">
    <source>
        <dbReference type="Proteomes" id="UP001151760"/>
    </source>
</evidence>
<protein>
    <submittedName>
        <fullName evidence="3">RNA-directed DNA polymerase, eukaryota</fullName>
    </submittedName>
</protein>
<dbReference type="PANTHER" id="PTHR33116">
    <property type="entry name" value="REVERSE TRANSCRIPTASE ZINC-BINDING DOMAIN-CONTAINING PROTEIN-RELATED-RELATED"/>
    <property type="match status" value="1"/>
</dbReference>
<name>A0ABQ4ZT20_9ASTR</name>
<keyword evidence="1" id="KW-0812">Transmembrane</keyword>
<reference evidence="3" key="1">
    <citation type="journal article" date="2022" name="Int. J. Mol. Sci.">
        <title>Draft Genome of Tanacetum Coccineum: Genomic Comparison of Closely Related Tanacetum-Family Plants.</title>
        <authorList>
            <person name="Yamashiro T."/>
            <person name="Shiraishi A."/>
            <person name="Nakayama K."/>
            <person name="Satake H."/>
        </authorList>
    </citation>
    <scope>NUCLEOTIDE SEQUENCE</scope>
</reference>
<sequence length="927" mass="104672">MEEIRRLNKEIQEMEKLDEWILDLEDEEDEDLMDNISICDSNGISKMGHYSWDAIGGTSSRWDTRGGTTEVGHQSLVIVFVMGLHHQNSLQSKLDQTAKDFKISFRYNFSEEVKQGSVEGKGDTVKNVKGCLVVQPLWKRSIKNLLLRSELFGRHEGVPLNAWSHPSLKKIGSIWGEMVDLEEGNDSYCEEDVYASRQSHGEYFRDKRGNSIRSFGRGEMSANSAPHVNLSAVSKSKEGGSILEILKEMITVGQTMGFSMEGCVKDIGVNFWNSGGTRWNHLYMVTLTSSKKDNHIISDNFVALYGTWIPNNMKLLLISVYAPQVRSSKRLLWNYLSSLIIRWKGECLVMGDFNEVRSIDERWGSTFNKQGADLFNSFISSSGLIDIQMEGYSFTWAHPSASKMSKLDRFLLSNGLLSFFPHLSAVCLDRHLSDHMPILLKEVHSDFGPTPFRFFHSWLDLPGFDELMSCYLGVGEGTIRDLNLNLSDIDKTWIRRRLQMICSFPEEFNETNSNLLFPLFRAAFLPNRQILDGPFIINKMGFLETFLLLWFWSSNVFLDPRKLFQCLLFSFVFQIGLLMLVLLKVTSFGLLSNILFAICSIADDAGVYRRLVSSNLKGIMHILRCFSILSGMTINFQKSQLLGVGICDNHVIEAAKFIGCSTMKTPFRYLGILVGDNMANLKAWDETIAKMIKRLSKWKLNTLSIGGRLTLLKSVLGSTPIYNMSIYKVPKLVLNHMERLRRDFFYGVKDGDRKIAWIKWTKVLASKKFGGLGVSSLFALNRALIFKWVWRFLSHDNSLWSRVIAAVHGSSSHPISAAYNSPWGTIIKEVKALNDKDEKPARCANVYSEVQTSRLNFDLPLPSVLKSSFDVVDGPKSSAAGNPVNLGEISAISRISDLENISDPNLGNDILGDIGRDIGEILISARF</sequence>
<comment type="caution">
    <text evidence="3">The sequence shown here is derived from an EMBL/GenBank/DDBJ whole genome shotgun (WGS) entry which is preliminary data.</text>
</comment>
<keyword evidence="1" id="KW-1133">Transmembrane helix</keyword>
<evidence type="ECO:0000313" key="3">
    <source>
        <dbReference type="EMBL" id="GJS93080.1"/>
    </source>
</evidence>
<dbReference type="GO" id="GO:0003964">
    <property type="term" value="F:RNA-directed DNA polymerase activity"/>
    <property type="evidence" value="ECO:0007669"/>
    <property type="project" value="UniProtKB-KW"/>
</dbReference>
<dbReference type="EMBL" id="BQNB010011629">
    <property type="protein sequence ID" value="GJS93080.1"/>
    <property type="molecule type" value="Genomic_DNA"/>
</dbReference>
<keyword evidence="1" id="KW-0472">Membrane</keyword>
<dbReference type="SUPFAM" id="SSF56219">
    <property type="entry name" value="DNase I-like"/>
    <property type="match status" value="1"/>
</dbReference>
<organism evidence="3 4">
    <name type="scientific">Tanacetum coccineum</name>
    <dbReference type="NCBI Taxonomy" id="301880"/>
    <lineage>
        <taxon>Eukaryota</taxon>
        <taxon>Viridiplantae</taxon>
        <taxon>Streptophyta</taxon>
        <taxon>Embryophyta</taxon>
        <taxon>Tracheophyta</taxon>
        <taxon>Spermatophyta</taxon>
        <taxon>Magnoliopsida</taxon>
        <taxon>eudicotyledons</taxon>
        <taxon>Gunneridae</taxon>
        <taxon>Pentapetalae</taxon>
        <taxon>asterids</taxon>
        <taxon>campanulids</taxon>
        <taxon>Asterales</taxon>
        <taxon>Asteraceae</taxon>
        <taxon>Asteroideae</taxon>
        <taxon>Anthemideae</taxon>
        <taxon>Anthemidinae</taxon>
        <taxon>Tanacetum</taxon>
    </lineage>
</organism>
<dbReference type="Gene3D" id="3.60.10.10">
    <property type="entry name" value="Endonuclease/exonuclease/phosphatase"/>
    <property type="match status" value="1"/>
</dbReference>
<proteinExistence type="predicted"/>